<protein>
    <submittedName>
        <fullName evidence="2">Transporter</fullName>
    </submittedName>
</protein>
<gene>
    <name evidence="2" type="ORF">DZC75_13135</name>
</gene>
<evidence type="ECO:0000313" key="2">
    <source>
        <dbReference type="EMBL" id="AXO88894.1"/>
    </source>
</evidence>
<keyword evidence="3" id="KW-1185">Reference proteome</keyword>
<dbReference type="AlphaFoldDB" id="A0AAI8K9V3"/>
<name>A0AAI8K9V3_9PSED</name>
<feature type="chain" id="PRO_5042459664" evidence="1">
    <location>
        <begin position="25"/>
        <end position="292"/>
    </location>
</feature>
<dbReference type="EMBL" id="CP031641">
    <property type="protein sequence ID" value="AXO88894.1"/>
    <property type="molecule type" value="Genomic_DNA"/>
</dbReference>
<dbReference type="RefSeq" id="WP_029612096.1">
    <property type="nucleotide sequence ID" value="NZ_CP009747.1"/>
</dbReference>
<dbReference type="Proteomes" id="UP000258127">
    <property type="component" value="Chromosome"/>
</dbReference>
<feature type="signal peptide" evidence="1">
    <location>
        <begin position="1"/>
        <end position="24"/>
    </location>
</feature>
<sequence length="292" mass="31979">MNAANSTLRLLGLGLLLPGVAANAVEVAPGDYEQYPVGATIGAIYYQHSSTNALYAQDHKVSSDFKLRSDIGILRLLHVIALSDTVTLDPQFLLPFGHVSGHGDASPLGSADGIGDLILAAPVKLRLNDARDTLSLTPYLFVPTGNYDRDDPLNIGENRWKFELQGAYVKHFDEHWALDLVGGATWYGDNDDYGPASQRLEQDVSYAAQIMARYMPDAATTFAIGVGHTWGGETEIEQLNQDNRLGTTNLRLTATRFVTPKDQVQVQLGRDLAVENGPKEDLRVNLRYAHIF</sequence>
<evidence type="ECO:0000313" key="3">
    <source>
        <dbReference type="Proteomes" id="UP000258127"/>
    </source>
</evidence>
<keyword evidence="1" id="KW-0732">Signal</keyword>
<dbReference type="KEGG" id="ppv:NJ69_09915"/>
<organism evidence="2 3">
    <name type="scientific">Pseudomonas parafulva</name>
    <dbReference type="NCBI Taxonomy" id="157782"/>
    <lineage>
        <taxon>Bacteria</taxon>
        <taxon>Pseudomonadati</taxon>
        <taxon>Pseudomonadota</taxon>
        <taxon>Gammaproteobacteria</taxon>
        <taxon>Pseudomonadales</taxon>
        <taxon>Pseudomonadaceae</taxon>
        <taxon>Pseudomonas</taxon>
    </lineage>
</organism>
<reference evidence="2 3" key="1">
    <citation type="submission" date="2018-08" db="EMBL/GenBank/DDBJ databases">
        <authorList>
            <person name="Lee Y."/>
            <person name="Kakembo D."/>
        </authorList>
    </citation>
    <scope>NUCLEOTIDE SEQUENCE [LARGE SCALE GENOMIC DNA]</scope>
    <source>
        <strain evidence="2 3">JBCS1880</strain>
    </source>
</reference>
<evidence type="ECO:0000256" key="1">
    <source>
        <dbReference type="SAM" id="SignalP"/>
    </source>
</evidence>
<accession>A0AAI8K9V3</accession>
<dbReference type="InterPro" id="IPR025737">
    <property type="entry name" value="FApF"/>
</dbReference>
<proteinExistence type="predicted"/>
<dbReference type="Pfam" id="PF13557">
    <property type="entry name" value="Phenol_MetA_deg"/>
    <property type="match status" value="1"/>
</dbReference>